<comment type="caution">
    <text evidence="3">The sequence shown here is derived from an EMBL/GenBank/DDBJ whole genome shotgun (WGS) entry which is preliminary data.</text>
</comment>
<dbReference type="InterPro" id="IPR041588">
    <property type="entry name" value="Integrase_H2C2"/>
</dbReference>
<dbReference type="InterPro" id="IPR041577">
    <property type="entry name" value="RT_RNaseH_2"/>
</dbReference>
<dbReference type="PANTHER" id="PTHR37984">
    <property type="entry name" value="PROTEIN CBG26694"/>
    <property type="match status" value="1"/>
</dbReference>
<dbReference type="Gene3D" id="3.30.70.270">
    <property type="match status" value="1"/>
</dbReference>
<dbReference type="InterPro" id="IPR043502">
    <property type="entry name" value="DNA/RNA_pol_sf"/>
</dbReference>
<dbReference type="FunFam" id="3.30.70.270:FF:000026">
    <property type="entry name" value="Transposon Ty3-G Gag-Pol polyprotein"/>
    <property type="match status" value="1"/>
</dbReference>
<dbReference type="InterPro" id="IPR036397">
    <property type="entry name" value="RNaseH_sf"/>
</dbReference>
<evidence type="ECO:0000313" key="3">
    <source>
        <dbReference type="EMBL" id="PIK35096.1"/>
    </source>
</evidence>
<dbReference type="CDD" id="cd09274">
    <property type="entry name" value="RNase_HI_RT_Ty3"/>
    <property type="match status" value="1"/>
</dbReference>
<dbReference type="Gene3D" id="1.10.340.70">
    <property type="match status" value="1"/>
</dbReference>
<protein>
    <recommendedName>
        <fullName evidence="2">Integrase catalytic domain-containing protein</fullName>
    </recommendedName>
</protein>
<sequence>MVTLGRQRVSVLRDTGCTTVVARRKFVDPSKFTGANKRCVLLDGTRSTGPRPELESPQFESSGKDLGSVSGAVETRAQKQKREKPLKPLRTAKSEELDISREELIQAQKDEPSFAKLYDIAKTGNVKMTRGGNEVRFTIVNNVLFRKFKSAKSRGDKEFRQVVMPKRFRNKVLSVGHEAPLSGHLGVKKTHDRITSNFYWPGIQNDVKMFCVSCDICQRTVSKGRISKVPLGRMPLIDTPFHRVAIDLVGPLAPVSDRGNRYVLTLVDYATRFPEAVALPSIETERVAEALLEIFTRVGFPKEILTDMGSQFTSDLMREISRVLQIKQLTTTPYHPICNGLVEKFNEFYCYVVGEGILSPQPDKVQKVLNASIPTTKKEVRSFMGLVGYYSRFIPNFAAISAPLTDLTRGSNPNRVKWGSSQGAAFDTLKSRLASAPILHLPDMSKPFILRCDASDVGVGSVLMQEEDGVKYPICFASRKLQPREVKYATIEKECLAVVWAMEKFQIYLYGLNFCWKRTTIRWCT</sequence>
<dbReference type="InterPro" id="IPR012337">
    <property type="entry name" value="RNaseH-like_sf"/>
</dbReference>
<gene>
    <name evidence="3" type="ORF">BSL78_28078</name>
</gene>
<reference evidence="3 4" key="1">
    <citation type="journal article" date="2017" name="PLoS Biol.">
        <title>The sea cucumber genome provides insights into morphological evolution and visceral regeneration.</title>
        <authorList>
            <person name="Zhang X."/>
            <person name="Sun L."/>
            <person name="Yuan J."/>
            <person name="Sun Y."/>
            <person name="Gao Y."/>
            <person name="Zhang L."/>
            <person name="Li S."/>
            <person name="Dai H."/>
            <person name="Hamel J.F."/>
            <person name="Liu C."/>
            <person name="Yu Y."/>
            <person name="Liu S."/>
            <person name="Lin W."/>
            <person name="Guo K."/>
            <person name="Jin S."/>
            <person name="Xu P."/>
            <person name="Storey K.B."/>
            <person name="Huan P."/>
            <person name="Zhang T."/>
            <person name="Zhou Y."/>
            <person name="Zhang J."/>
            <person name="Lin C."/>
            <person name="Li X."/>
            <person name="Xing L."/>
            <person name="Huo D."/>
            <person name="Sun M."/>
            <person name="Wang L."/>
            <person name="Mercier A."/>
            <person name="Li F."/>
            <person name="Yang H."/>
            <person name="Xiang J."/>
        </authorList>
    </citation>
    <scope>NUCLEOTIDE SEQUENCE [LARGE SCALE GENOMIC DNA]</scope>
    <source>
        <strain evidence="3">Shaxun</strain>
        <tissue evidence="3">Muscle</tissue>
    </source>
</reference>
<dbReference type="SUPFAM" id="SSF53098">
    <property type="entry name" value="Ribonuclease H-like"/>
    <property type="match status" value="1"/>
</dbReference>
<dbReference type="SUPFAM" id="SSF56672">
    <property type="entry name" value="DNA/RNA polymerases"/>
    <property type="match status" value="1"/>
</dbReference>
<accession>A0A2G8JH66</accession>
<evidence type="ECO:0000256" key="1">
    <source>
        <dbReference type="SAM" id="MobiDB-lite"/>
    </source>
</evidence>
<dbReference type="PANTHER" id="PTHR37984:SF15">
    <property type="entry name" value="INTEGRASE CATALYTIC DOMAIN-CONTAINING PROTEIN"/>
    <property type="match status" value="1"/>
</dbReference>
<organism evidence="3 4">
    <name type="scientific">Stichopus japonicus</name>
    <name type="common">Sea cucumber</name>
    <dbReference type="NCBI Taxonomy" id="307972"/>
    <lineage>
        <taxon>Eukaryota</taxon>
        <taxon>Metazoa</taxon>
        <taxon>Echinodermata</taxon>
        <taxon>Eleutherozoa</taxon>
        <taxon>Echinozoa</taxon>
        <taxon>Holothuroidea</taxon>
        <taxon>Aspidochirotacea</taxon>
        <taxon>Aspidochirotida</taxon>
        <taxon>Stichopodidae</taxon>
        <taxon>Apostichopus</taxon>
    </lineage>
</organism>
<dbReference type="OrthoDB" id="10047206at2759"/>
<proteinExistence type="predicted"/>
<dbReference type="FunFam" id="1.10.340.70:FF:000001">
    <property type="entry name" value="Retrovirus-related Pol polyprotein from transposon gypsy-like Protein"/>
    <property type="match status" value="1"/>
</dbReference>
<dbReference type="AlphaFoldDB" id="A0A2G8JH66"/>
<dbReference type="GO" id="GO:0003676">
    <property type="term" value="F:nucleic acid binding"/>
    <property type="evidence" value="ECO:0007669"/>
    <property type="project" value="InterPro"/>
</dbReference>
<dbReference type="FunFam" id="3.10.20.370:FF:000001">
    <property type="entry name" value="Retrovirus-related Pol polyprotein from transposon 17.6-like protein"/>
    <property type="match status" value="1"/>
</dbReference>
<feature type="region of interest" description="Disordered" evidence="1">
    <location>
        <begin position="43"/>
        <end position="89"/>
    </location>
</feature>
<dbReference type="PROSITE" id="PS50994">
    <property type="entry name" value="INTEGRASE"/>
    <property type="match status" value="1"/>
</dbReference>
<dbReference type="InterPro" id="IPR043128">
    <property type="entry name" value="Rev_trsase/Diguanyl_cyclase"/>
</dbReference>
<dbReference type="Pfam" id="PF17919">
    <property type="entry name" value="RT_RNaseH_2"/>
    <property type="match status" value="1"/>
</dbReference>
<feature type="domain" description="Integrase catalytic" evidence="2">
    <location>
        <begin position="236"/>
        <end position="411"/>
    </location>
</feature>
<name>A0A2G8JH66_STIJA</name>
<dbReference type="Proteomes" id="UP000230750">
    <property type="component" value="Unassembled WGS sequence"/>
</dbReference>
<dbReference type="Pfam" id="PF17921">
    <property type="entry name" value="Integrase_H2C2"/>
    <property type="match status" value="1"/>
</dbReference>
<dbReference type="InterPro" id="IPR001584">
    <property type="entry name" value="Integrase_cat-core"/>
</dbReference>
<evidence type="ECO:0000259" key="2">
    <source>
        <dbReference type="PROSITE" id="PS50994"/>
    </source>
</evidence>
<keyword evidence="4" id="KW-1185">Reference proteome</keyword>
<evidence type="ECO:0000313" key="4">
    <source>
        <dbReference type="Proteomes" id="UP000230750"/>
    </source>
</evidence>
<dbReference type="Pfam" id="PF00665">
    <property type="entry name" value="rve"/>
    <property type="match status" value="1"/>
</dbReference>
<dbReference type="GO" id="GO:0015074">
    <property type="term" value="P:DNA integration"/>
    <property type="evidence" value="ECO:0007669"/>
    <property type="project" value="InterPro"/>
</dbReference>
<dbReference type="EMBL" id="MRZV01001988">
    <property type="protein sequence ID" value="PIK35096.1"/>
    <property type="molecule type" value="Genomic_DNA"/>
</dbReference>
<dbReference type="InterPro" id="IPR050951">
    <property type="entry name" value="Retrovirus_Pol_polyprotein"/>
</dbReference>
<dbReference type="Gene3D" id="3.10.20.370">
    <property type="match status" value="1"/>
</dbReference>
<dbReference type="Gene3D" id="3.30.420.10">
    <property type="entry name" value="Ribonuclease H-like superfamily/Ribonuclease H"/>
    <property type="match status" value="1"/>
</dbReference>